<evidence type="ECO:0000313" key="3">
    <source>
        <dbReference type="Proteomes" id="UP001341281"/>
    </source>
</evidence>
<proteinExistence type="predicted"/>
<dbReference type="Pfam" id="PF13966">
    <property type="entry name" value="zf-RVT"/>
    <property type="match status" value="1"/>
</dbReference>
<gene>
    <name evidence="2" type="ORF">U9M48_023769</name>
</gene>
<evidence type="ECO:0000259" key="1">
    <source>
        <dbReference type="Pfam" id="PF13966"/>
    </source>
</evidence>
<dbReference type="EMBL" id="CP144749">
    <property type="protein sequence ID" value="WVZ75736.1"/>
    <property type="molecule type" value="Genomic_DNA"/>
</dbReference>
<dbReference type="Proteomes" id="UP001341281">
    <property type="component" value="Chromosome 05"/>
</dbReference>
<dbReference type="InterPro" id="IPR026960">
    <property type="entry name" value="RVT-Znf"/>
</dbReference>
<dbReference type="PANTHER" id="PTHR33116">
    <property type="entry name" value="REVERSE TRANSCRIPTASE ZINC-BINDING DOMAIN-CONTAINING PROTEIN-RELATED-RELATED"/>
    <property type="match status" value="1"/>
</dbReference>
<feature type="non-terminal residue" evidence="2">
    <location>
        <position position="1"/>
    </location>
</feature>
<evidence type="ECO:0000313" key="2">
    <source>
        <dbReference type="EMBL" id="WVZ75736.1"/>
    </source>
</evidence>
<reference evidence="2 3" key="1">
    <citation type="submission" date="2024-02" db="EMBL/GenBank/DDBJ databases">
        <title>High-quality chromosome-scale genome assembly of Pensacola bahiagrass (Paspalum notatum Flugge var. saurae).</title>
        <authorList>
            <person name="Vega J.M."/>
            <person name="Podio M."/>
            <person name="Orjuela J."/>
            <person name="Siena L.A."/>
            <person name="Pessino S.C."/>
            <person name="Combes M.C."/>
            <person name="Mariac C."/>
            <person name="Albertini E."/>
            <person name="Pupilli F."/>
            <person name="Ortiz J.P.A."/>
            <person name="Leblanc O."/>
        </authorList>
    </citation>
    <scope>NUCLEOTIDE SEQUENCE [LARGE SCALE GENOMIC DNA]</scope>
    <source>
        <strain evidence="2">R1</strain>
        <tissue evidence="2">Leaf</tissue>
    </source>
</reference>
<accession>A0AAQ3TMB4</accession>
<name>A0AAQ3TMB4_PASNO</name>
<dbReference type="PANTHER" id="PTHR33116:SF78">
    <property type="entry name" value="OS12G0587133 PROTEIN"/>
    <property type="match status" value="1"/>
</dbReference>
<keyword evidence="3" id="KW-1185">Reference proteome</keyword>
<organism evidence="2 3">
    <name type="scientific">Paspalum notatum var. saurae</name>
    <dbReference type="NCBI Taxonomy" id="547442"/>
    <lineage>
        <taxon>Eukaryota</taxon>
        <taxon>Viridiplantae</taxon>
        <taxon>Streptophyta</taxon>
        <taxon>Embryophyta</taxon>
        <taxon>Tracheophyta</taxon>
        <taxon>Spermatophyta</taxon>
        <taxon>Magnoliopsida</taxon>
        <taxon>Liliopsida</taxon>
        <taxon>Poales</taxon>
        <taxon>Poaceae</taxon>
        <taxon>PACMAD clade</taxon>
        <taxon>Panicoideae</taxon>
        <taxon>Andropogonodae</taxon>
        <taxon>Paspaleae</taxon>
        <taxon>Paspalinae</taxon>
        <taxon>Paspalum</taxon>
    </lineage>
</organism>
<feature type="domain" description="Reverse transcriptase zinc-binding" evidence="1">
    <location>
        <begin position="56"/>
        <end position="123"/>
    </location>
</feature>
<dbReference type="AlphaFoldDB" id="A0AAQ3TMB4"/>
<sequence>GGNLVAWSTVLKPKEKGGLGITDLSLQNDGLLLKQLYKFYSRQDTPWVKLTWDRYYQDKLWKSKCTSRSKFFFWLILVDRLNTRSMLFHQNLLQQDEVHCVLCSSHSEENIDHLFFNCQFARQCLMGTGVPDLPSG</sequence>
<protein>
    <recommendedName>
        <fullName evidence="1">Reverse transcriptase zinc-binding domain-containing protein</fullName>
    </recommendedName>
</protein>